<sequence length="276" mass="30374">MITQSSITAGVKNSAMADFVYQPPPAAITAKRILIKPNLGYPVPPPVTVSLPVLSQVLRGLRGVNTGAEIILVEGVCSAISLREIIDILGVKSILDPGITILDADSLPQQEYPNISPFPVRFSSMFAPKIIEEVDCRITIGTLKRTHLKDKPLISASLKNLYGLFPRSHYKARSPNSRGQLHRPSVPLILQDVYFCIGHLFDGAVVDANLKYFSSNWRPDRGKSIPLGQVFWGDDMISVDRSACLLGDEPMPSYLEAIDLLRSQLLNGTKIDKHLY</sequence>
<reference evidence="3" key="1">
    <citation type="journal article" date="2015" name="Genome">
        <title>Whole Genome Sequence of the Non-Microcystin-Producing Microcystis aeruginosa Strain NIES-44.</title>
        <authorList>
            <person name="Okano K."/>
            <person name="Miyata N."/>
            <person name="Ozaki Y."/>
        </authorList>
    </citation>
    <scope>NUCLEOTIDE SEQUENCE [LARGE SCALE GENOMIC DNA]</scope>
    <source>
        <strain evidence="3">NIES-44</strain>
    </source>
</reference>
<name>A0A0A1VXI5_MICAE</name>
<evidence type="ECO:0000313" key="3">
    <source>
        <dbReference type="Proteomes" id="UP000030321"/>
    </source>
</evidence>
<dbReference type="RefSeq" id="WP_045360478.1">
    <property type="nucleotide sequence ID" value="NZ_BBPA01000054.1"/>
</dbReference>
<dbReference type="EMBL" id="BBPA01000054">
    <property type="protein sequence ID" value="GAL94425.1"/>
    <property type="molecule type" value="Genomic_DNA"/>
</dbReference>
<accession>A0A0A1VXI5</accession>
<dbReference type="AlphaFoldDB" id="A0A0A1VXI5"/>
<evidence type="ECO:0000259" key="1">
    <source>
        <dbReference type="Pfam" id="PF04015"/>
    </source>
</evidence>
<feature type="domain" description="DUF362" evidence="1">
    <location>
        <begin position="33"/>
        <end position="244"/>
    </location>
</feature>
<organism evidence="2 3">
    <name type="scientific">Microcystis aeruginosa NIES-44</name>
    <dbReference type="NCBI Taxonomy" id="449439"/>
    <lineage>
        <taxon>Bacteria</taxon>
        <taxon>Bacillati</taxon>
        <taxon>Cyanobacteriota</taxon>
        <taxon>Cyanophyceae</taxon>
        <taxon>Oscillatoriophycideae</taxon>
        <taxon>Chroococcales</taxon>
        <taxon>Microcystaceae</taxon>
        <taxon>Microcystis</taxon>
    </lineage>
</organism>
<protein>
    <submittedName>
        <fullName evidence="2">Gll3031 protein</fullName>
    </submittedName>
</protein>
<comment type="caution">
    <text evidence="2">The sequence shown here is derived from an EMBL/GenBank/DDBJ whole genome shotgun (WGS) entry which is preliminary data.</text>
</comment>
<dbReference type="InterPro" id="IPR007160">
    <property type="entry name" value="DUF362"/>
</dbReference>
<dbReference type="Pfam" id="PF04015">
    <property type="entry name" value="DUF362"/>
    <property type="match status" value="1"/>
</dbReference>
<evidence type="ECO:0000313" key="2">
    <source>
        <dbReference type="EMBL" id="GAL94425.1"/>
    </source>
</evidence>
<proteinExistence type="predicted"/>
<dbReference type="Proteomes" id="UP000030321">
    <property type="component" value="Unassembled WGS sequence"/>
</dbReference>
<gene>
    <name evidence="2" type="ORF">N44_03005</name>
</gene>